<reference evidence="9" key="1">
    <citation type="submission" date="2013-01" db="EMBL/GenBank/DDBJ databases">
        <title>Draft Genome Sequence of a Mulberry Tree, Morus notabilis C.K. Schneid.</title>
        <authorList>
            <person name="He N."/>
            <person name="Zhao S."/>
        </authorList>
    </citation>
    <scope>NUCLEOTIDE SEQUENCE</scope>
</reference>
<evidence type="ECO:0000256" key="1">
    <source>
        <dbReference type="ARBA" id="ARBA00004613"/>
    </source>
</evidence>
<keyword evidence="4" id="KW-0372">Hormone</keyword>
<feature type="chain" id="PRO_5004932641" evidence="7">
    <location>
        <begin position="23"/>
        <end position="74"/>
    </location>
</feature>
<evidence type="ECO:0000256" key="6">
    <source>
        <dbReference type="ARBA" id="ARBA00023157"/>
    </source>
</evidence>
<organism evidence="8 9">
    <name type="scientific">Morus notabilis</name>
    <dbReference type="NCBI Taxonomy" id="981085"/>
    <lineage>
        <taxon>Eukaryota</taxon>
        <taxon>Viridiplantae</taxon>
        <taxon>Streptophyta</taxon>
        <taxon>Embryophyta</taxon>
        <taxon>Tracheophyta</taxon>
        <taxon>Spermatophyta</taxon>
        <taxon>Magnoliopsida</taxon>
        <taxon>eudicotyledons</taxon>
        <taxon>Gunneridae</taxon>
        <taxon>Pentapetalae</taxon>
        <taxon>rosids</taxon>
        <taxon>fabids</taxon>
        <taxon>Rosales</taxon>
        <taxon>Moraceae</taxon>
        <taxon>Moreae</taxon>
        <taxon>Morus</taxon>
    </lineage>
</organism>
<comment type="subcellular location">
    <subcellularLocation>
        <location evidence="1">Secreted</location>
    </subcellularLocation>
</comment>
<evidence type="ECO:0000256" key="3">
    <source>
        <dbReference type="ARBA" id="ARBA00022525"/>
    </source>
</evidence>
<feature type="signal peptide" evidence="7">
    <location>
        <begin position="1"/>
        <end position="22"/>
    </location>
</feature>
<keyword evidence="3" id="KW-0964">Secreted</keyword>
<dbReference type="Pfam" id="PF05498">
    <property type="entry name" value="RALF"/>
    <property type="match status" value="1"/>
</dbReference>
<evidence type="ECO:0000256" key="5">
    <source>
        <dbReference type="ARBA" id="ARBA00022729"/>
    </source>
</evidence>
<comment type="similarity">
    <text evidence="2">Belongs to the plant rapid alkalinization factor (RALF) family.</text>
</comment>
<protein>
    <submittedName>
        <fullName evidence="8">Uncharacterized protein</fullName>
    </submittedName>
</protein>
<keyword evidence="9" id="KW-1185">Reference proteome</keyword>
<accession>W9RL77</accession>
<dbReference type="GO" id="GO:0005576">
    <property type="term" value="C:extracellular region"/>
    <property type="evidence" value="ECO:0007669"/>
    <property type="project" value="UniProtKB-SubCell"/>
</dbReference>
<keyword evidence="5 7" id="KW-0732">Signal</keyword>
<gene>
    <name evidence="8" type="ORF">L484_026384</name>
</gene>
<dbReference type="GO" id="GO:0005179">
    <property type="term" value="F:hormone activity"/>
    <property type="evidence" value="ECO:0007669"/>
    <property type="project" value="UniProtKB-KW"/>
</dbReference>
<evidence type="ECO:0000313" key="8">
    <source>
        <dbReference type="EMBL" id="EXB58182.1"/>
    </source>
</evidence>
<evidence type="ECO:0000256" key="2">
    <source>
        <dbReference type="ARBA" id="ARBA00009178"/>
    </source>
</evidence>
<name>W9RL77_9ROSA</name>
<dbReference type="EMBL" id="KE344356">
    <property type="protein sequence ID" value="EXB58182.1"/>
    <property type="molecule type" value="Genomic_DNA"/>
</dbReference>
<dbReference type="Proteomes" id="UP000030645">
    <property type="component" value="Unassembled WGS sequence"/>
</dbReference>
<sequence length="74" mass="8192">MEVIRKIKALLVIMCLALLGTAVFMASHASAGRPAADHVVRGRSMYSRIPRNPYERGCSMIFRCRHPNPPPKSG</sequence>
<evidence type="ECO:0000313" key="9">
    <source>
        <dbReference type="Proteomes" id="UP000030645"/>
    </source>
</evidence>
<dbReference type="GO" id="GO:0040008">
    <property type="term" value="P:regulation of growth"/>
    <property type="evidence" value="ECO:0007669"/>
    <property type="project" value="UniProtKB-ARBA"/>
</dbReference>
<proteinExistence type="inferred from homology"/>
<dbReference type="AlphaFoldDB" id="W9RL77"/>
<keyword evidence="6" id="KW-1015">Disulfide bond</keyword>
<evidence type="ECO:0000256" key="4">
    <source>
        <dbReference type="ARBA" id="ARBA00022702"/>
    </source>
</evidence>
<dbReference type="InterPro" id="IPR008801">
    <property type="entry name" value="RALF"/>
</dbReference>
<evidence type="ECO:0000256" key="7">
    <source>
        <dbReference type="SAM" id="SignalP"/>
    </source>
</evidence>